<dbReference type="PANTHER" id="PTHR45978">
    <property type="entry name" value="SPX DOMAIN-CONTAINING PROTEIN 3"/>
    <property type="match status" value="1"/>
</dbReference>
<evidence type="ECO:0000313" key="3">
    <source>
        <dbReference type="Proteomes" id="UP001291623"/>
    </source>
</evidence>
<comment type="caution">
    <text evidence="2">The sequence shown here is derived from an EMBL/GenBank/DDBJ whole genome shotgun (WGS) entry which is preliminary data.</text>
</comment>
<feature type="domain" description="SPX" evidence="1">
    <location>
        <begin position="45"/>
        <end position="197"/>
    </location>
</feature>
<dbReference type="PROSITE" id="PS51382">
    <property type="entry name" value="SPX"/>
    <property type="match status" value="1"/>
</dbReference>
<dbReference type="CDD" id="cd14481">
    <property type="entry name" value="SPX_AtSPX1_like"/>
    <property type="match status" value="1"/>
</dbReference>
<name>A0AAE1USW6_9SOLA</name>
<keyword evidence="3" id="KW-1185">Reference proteome</keyword>
<sequence>MLNFSHHTSRNFIYPFFSMFSFSTFHSIFQSNQLLSEKELVVVVMKFWKVLKAHIEETLPKWQDKFLCYKDLKKELKLIYPQPQDGDRPKKRQRLDDVTKEVNDFVKLLEQEIDKFNSFFVEKEEDYIIQLKVLKERVAEMRKTNEEVIRVGRDVVDLHGEMILLENYSALNYTGVVKILKKYDKLSGELLRLPFTQKVLIEPFFETEVLYKLVKECDTLLSHLLYQTEPLRVPEGTGGGGGGGIGERPVKVPDELAEIKNMENMYLRLTCSALRVLQEIRSGSSTVSMFSLPPMNTNELDKVWKNTPVVKQVAK</sequence>
<dbReference type="Proteomes" id="UP001291623">
    <property type="component" value="Unassembled WGS sequence"/>
</dbReference>
<protein>
    <recommendedName>
        <fullName evidence="1">SPX domain-containing protein</fullName>
    </recommendedName>
</protein>
<evidence type="ECO:0000313" key="2">
    <source>
        <dbReference type="EMBL" id="KAK4338576.1"/>
    </source>
</evidence>
<dbReference type="GO" id="GO:0016036">
    <property type="term" value="P:cellular response to phosphate starvation"/>
    <property type="evidence" value="ECO:0007669"/>
    <property type="project" value="InterPro"/>
</dbReference>
<reference evidence="2" key="1">
    <citation type="submission" date="2023-12" db="EMBL/GenBank/DDBJ databases">
        <title>Genome assembly of Anisodus tanguticus.</title>
        <authorList>
            <person name="Wang Y.-J."/>
        </authorList>
    </citation>
    <scope>NUCLEOTIDE SEQUENCE</scope>
    <source>
        <strain evidence="2">KB-2021</strain>
        <tissue evidence="2">Leaf</tissue>
    </source>
</reference>
<gene>
    <name evidence="2" type="ORF">RND71_043063</name>
</gene>
<accession>A0AAE1USW6</accession>
<dbReference type="PANTHER" id="PTHR45978:SF3">
    <property type="entry name" value="SPX DOMAIN-CONTAINING PROTEIN 1-LIKE"/>
    <property type="match status" value="1"/>
</dbReference>
<dbReference type="EMBL" id="JAVYJV010000024">
    <property type="protein sequence ID" value="KAK4338576.1"/>
    <property type="molecule type" value="Genomic_DNA"/>
</dbReference>
<dbReference type="InterPro" id="IPR031142">
    <property type="entry name" value="SPX_prot"/>
</dbReference>
<proteinExistence type="predicted"/>
<organism evidence="2 3">
    <name type="scientific">Anisodus tanguticus</name>
    <dbReference type="NCBI Taxonomy" id="243964"/>
    <lineage>
        <taxon>Eukaryota</taxon>
        <taxon>Viridiplantae</taxon>
        <taxon>Streptophyta</taxon>
        <taxon>Embryophyta</taxon>
        <taxon>Tracheophyta</taxon>
        <taxon>Spermatophyta</taxon>
        <taxon>Magnoliopsida</taxon>
        <taxon>eudicotyledons</taxon>
        <taxon>Gunneridae</taxon>
        <taxon>Pentapetalae</taxon>
        <taxon>asterids</taxon>
        <taxon>lamiids</taxon>
        <taxon>Solanales</taxon>
        <taxon>Solanaceae</taxon>
        <taxon>Solanoideae</taxon>
        <taxon>Hyoscyameae</taxon>
        <taxon>Anisodus</taxon>
    </lineage>
</organism>
<dbReference type="AlphaFoldDB" id="A0AAE1USW6"/>
<dbReference type="InterPro" id="IPR004331">
    <property type="entry name" value="SPX_dom"/>
</dbReference>
<dbReference type="Pfam" id="PF03105">
    <property type="entry name" value="SPX"/>
    <property type="match status" value="1"/>
</dbReference>
<evidence type="ECO:0000259" key="1">
    <source>
        <dbReference type="PROSITE" id="PS51382"/>
    </source>
</evidence>